<accession>A0A7I7SB01</accession>
<name>A0A7I7SB01_9MYCO</name>
<sequence length="120" mass="12635">MSGKSIDDAVEVVVEVVYAALAGCFGDFNTDHARRAVDALTAAGYAVVKLPEPADEEPFDEGEGYGTKSFHWGKGSTVLATFPKGRVWDEDADLDPEQAHGLAAALLAAEIATKTEVSHA</sequence>
<keyword evidence="2" id="KW-1185">Reference proteome</keyword>
<dbReference type="EMBL" id="NCXO01000008">
    <property type="protein sequence ID" value="OSC34782.1"/>
    <property type="molecule type" value="Genomic_DNA"/>
</dbReference>
<dbReference type="Proteomes" id="UP000193577">
    <property type="component" value="Unassembled WGS sequence"/>
</dbReference>
<dbReference type="AlphaFoldDB" id="A0A7I7SB01"/>
<reference evidence="1 2" key="1">
    <citation type="submission" date="2017-04" db="EMBL/GenBank/DDBJ databases">
        <title>The new phylogeny of genus Mycobacterium.</title>
        <authorList>
            <person name="Tortoli E."/>
            <person name="Trovato A."/>
            <person name="Cirillo D.M."/>
        </authorList>
    </citation>
    <scope>NUCLEOTIDE SEQUENCE [LARGE SCALE GENOMIC DNA]</scope>
    <source>
        <strain evidence="1 2">KCTC 19819</strain>
    </source>
</reference>
<comment type="caution">
    <text evidence="1">The sequence shown here is derived from an EMBL/GenBank/DDBJ whole genome shotgun (WGS) entry which is preliminary data.</text>
</comment>
<protein>
    <submittedName>
        <fullName evidence="1">Uncharacterized protein</fullName>
    </submittedName>
</protein>
<evidence type="ECO:0000313" key="1">
    <source>
        <dbReference type="EMBL" id="OSC34782.1"/>
    </source>
</evidence>
<gene>
    <name evidence="1" type="ORF">B8W67_05915</name>
</gene>
<evidence type="ECO:0000313" key="2">
    <source>
        <dbReference type="Proteomes" id="UP000193577"/>
    </source>
</evidence>
<dbReference type="RefSeq" id="WP_085302873.1">
    <property type="nucleotide sequence ID" value="NZ_AP022594.1"/>
</dbReference>
<proteinExistence type="predicted"/>
<organism evidence="1 2">
    <name type="scientific">Mycolicibacillus koreensis</name>
    <dbReference type="NCBI Taxonomy" id="1069220"/>
    <lineage>
        <taxon>Bacteria</taxon>
        <taxon>Bacillati</taxon>
        <taxon>Actinomycetota</taxon>
        <taxon>Actinomycetes</taxon>
        <taxon>Mycobacteriales</taxon>
        <taxon>Mycobacteriaceae</taxon>
        <taxon>Mycolicibacillus</taxon>
    </lineage>
</organism>